<dbReference type="InterPro" id="IPR002541">
    <property type="entry name" value="Cyt_c_assembly"/>
</dbReference>
<dbReference type="PANTHER" id="PTHR30071:SF1">
    <property type="entry name" value="CYTOCHROME B_B6 PROTEIN-RELATED"/>
    <property type="match status" value="1"/>
</dbReference>
<feature type="transmembrane region" description="Helical" evidence="6">
    <location>
        <begin position="124"/>
        <end position="152"/>
    </location>
</feature>
<accession>A0A239D253</accession>
<keyword evidence="3" id="KW-0201">Cytochrome c-type biogenesis</keyword>
<sequence length="275" mass="30017">MALPDYLPMLVIGLYFLGTGLYVLGSALRKEKLKQAALLLAGGAFALHGADIVSQLAAGTAALTSARFLFCLLGFGILVIFLFLWWRLKLRFLAVVALPLALLFYATANAATGTNASLPPMLSGLFFLLHIGTLFASMALLAMGFGAGLAFLHLEKRIKTKTGLKQFQKDMPSLDTFDTVNHWVVVLGFPLYSLGLVSGFVWAWLASKRVFSFDPKEILAMVVLCLFASLFHMRLACGWRGRKPAVMTIVVFLLTVTSMLGINFLVSTTFHGFKP</sequence>
<feature type="transmembrane region" description="Helical" evidence="6">
    <location>
        <begin position="64"/>
        <end position="85"/>
    </location>
</feature>
<dbReference type="RefSeq" id="WP_089275550.1">
    <property type="nucleotide sequence ID" value="NZ_FZOC01000010.1"/>
</dbReference>
<dbReference type="Pfam" id="PF01578">
    <property type="entry name" value="Cytochrom_C_asm"/>
    <property type="match status" value="1"/>
</dbReference>
<keyword evidence="4 6" id="KW-1133">Transmembrane helix</keyword>
<dbReference type="EMBL" id="FZOC01000010">
    <property type="protein sequence ID" value="SNS25683.1"/>
    <property type="molecule type" value="Genomic_DNA"/>
</dbReference>
<dbReference type="GO" id="GO:0005886">
    <property type="term" value="C:plasma membrane"/>
    <property type="evidence" value="ECO:0007669"/>
    <property type="project" value="TreeGrafter"/>
</dbReference>
<dbReference type="GO" id="GO:0020037">
    <property type="term" value="F:heme binding"/>
    <property type="evidence" value="ECO:0007669"/>
    <property type="project" value="InterPro"/>
</dbReference>
<dbReference type="InterPro" id="IPR045062">
    <property type="entry name" value="Cyt_c_biogenesis_CcsA/CcmC"/>
</dbReference>
<feature type="transmembrane region" description="Helical" evidence="6">
    <location>
        <begin position="244"/>
        <end position="266"/>
    </location>
</feature>
<evidence type="ECO:0000256" key="4">
    <source>
        <dbReference type="ARBA" id="ARBA00022989"/>
    </source>
</evidence>
<keyword evidence="5 6" id="KW-0472">Membrane</keyword>
<keyword evidence="9" id="KW-1185">Reference proteome</keyword>
<feature type="transmembrane region" description="Helical" evidence="6">
    <location>
        <begin position="218"/>
        <end position="237"/>
    </location>
</feature>
<evidence type="ECO:0000259" key="7">
    <source>
        <dbReference type="Pfam" id="PF01578"/>
    </source>
</evidence>
<dbReference type="GO" id="GO:0017004">
    <property type="term" value="P:cytochrome complex assembly"/>
    <property type="evidence" value="ECO:0007669"/>
    <property type="project" value="UniProtKB-KW"/>
</dbReference>
<gene>
    <name evidence="8" type="ORF">SAMN04488503_0048</name>
</gene>
<feature type="transmembrane region" description="Helical" evidence="6">
    <location>
        <begin position="36"/>
        <end position="58"/>
    </location>
</feature>
<feature type="domain" description="Cytochrome c assembly protein" evidence="7">
    <location>
        <begin position="69"/>
        <end position="266"/>
    </location>
</feature>
<dbReference type="PANTHER" id="PTHR30071">
    <property type="entry name" value="HEME EXPORTER PROTEIN C"/>
    <property type="match status" value="1"/>
</dbReference>
<evidence type="ECO:0000256" key="2">
    <source>
        <dbReference type="ARBA" id="ARBA00022692"/>
    </source>
</evidence>
<keyword evidence="2 6" id="KW-0812">Transmembrane</keyword>
<feature type="transmembrane region" description="Helical" evidence="6">
    <location>
        <begin position="183"/>
        <end position="206"/>
    </location>
</feature>
<evidence type="ECO:0000256" key="1">
    <source>
        <dbReference type="ARBA" id="ARBA00004141"/>
    </source>
</evidence>
<evidence type="ECO:0000313" key="8">
    <source>
        <dbReference type="EMBL" id="SNS25683.1"/>
    </source>
</evidence>
<proteinExistence type="predicted"/>
<evidence type="ECO:0000313" key="9">
    <source>
        <dbReference type="Proteomes" id="UP000198324"/>
    </source>
</evidence>
<dbReference type="AlphaFoldDB" id="A0A239D253"/>
<protein>
    <submittedName>
        <fullName evidence="8">ABC-type uncharacterized transport system, permease component</fullName>
    </submittedName>
</protein>
<organism evidence="8 9">
    <name type="scientific">Humidesulfovibrio mexicanus</name>
    <dbReference type="NCBI Taxonomy" id="147047"/>
    <lineage>
        <taxon>Bacteria</taxon>
        <taxon>Pseudomonadati</taxon>
        <taxon>Thermodesulfobacteriota</taxon>
        <taxon>Desulfovibrionia</taxon>
        <taxon>Desulfovibrionales</taxon>
        <taxon>Desulfovibrionaceae</taxon>
        <taxon>Humidesulfovibrio</taxon>
    </lineage>
</organism>
<comment type="subcellular location">
    <subcellularLocation>
        <location evidence="1">Membrane</location>
        <topology evidence="1">Multi-pass membrane protein</topology>
    </subcellularLocation>
</comment>
<dbReference type="OrthoDB" id="9814290at2"/>
<evidence type="ECO:0000256" key="5">
    <source>
        <dbReference type="ARBA" id="ARBA00023136"/>
    </source>
</evidence>
<evidence type="ECO:0000256" key="6">
    <source>
        <dbReference type="SAM" id="Phobius"/>
    </source>
</evidence>
<name>A0A239D253_9BACT</name>
<feature type="transmembrane region" description="Helical" evidence="6">
    <location>
        <begin position="92"/>
        <end position="112"/>
    </location>
</feature>
<reference evidence="8 9" key="1">
    <citation type="submission" date="2017-06" db="EMBL/GenBank/DDBJ databases">
        <authorList>
            <person name="Kim H.J."/>
            <person name="Triplett B.A."/>
        </authorList>
    </citation>
    <scope>NUCLEOTIDE SEQUENCE [LARGE SCALE GENOMIC DNA]</scope>
    <source>
        <strain evidence="8 9">DSM 13116</strain>
    </source>
</reference>
<feature type="transmembrane region" description="Helical" evidence="6">
    <location>
        <begin position="6"/>
        <end position="24"/>
    </location>
</feature>
<dbReference type="Proteomes" id="UP000198324">
    <property type="component" value="Unassembled WGS sequence"/>
</dbReference>
<evidence type="ECO:0000256" key="3">
    <source>
        <dbReference type="ARBA" id="ARBA00022748"/>
    </source>
</evidence>